<comment type="caution">
    <text evidence="2">The sequence shown here is derived from an EMBL/GenBank/DDBJ whole genome shotgun (WGS) entry which is preliminary data.</text>
</comment>
<sequence>MHSTSFLIFISLLLPFIFSTPHIDWCLYWRYLNKDLFRPECNGIYRLRFAKHKVLDHKLHEVSNIRLKPQPPAQFQNRLSSPQSISISPAWISQGFGQCQNSWSNCRPSSSCNSGHLCVDASGYCCGTPPKISHCPSPDSLAQNCRARRHYINWCNYDFECAPKLALRQNAFYSDSTPGYHNSAAVSLCCPTQCGYNMCVS</sequence>
<dbReference type="Proteomes" id="UP001152747">
    <property type="component" value="Unassembled WGS sequence"/>
</dbReference>
<dbReference type="OrthoDB" id="5776512at2759"/>
<dbReference type="EMBL" id="CANHGI010000002">
    <property type="protein sequence ID" value="CAI5441320.1"/>
    <property type="molecule type" value="Genomic_DNA"/>
</dbReference>
<evidence type="ECO:0008006" key="4">
    <source>
        <dbReference type="Google" id="ProtNLM"/>
    </source>
</evidence>
<protein>
    <recommendedName>
        <fullName evidence="4">WAP domain-containing protein</fullName>
    </recommendedName>
</protein>
<dbReference type="AlphaFoldDB" id="A0A9P1IA52"/>
<reference evidence="2" key="1">
    <citation type="submission" date="2022-11" db="EMBL/GenBank/DDBJ databases">
        <authorList>
            <person name="Kikuchi T."/>
        </authorList>
    </citation>
    <scope>NUCLEOTIDE SEQUENCE</scope>
    <source>
        <strain evidence="2">PS1010</strain>
    </source>
</reference>
<feature type="chain" id="PRO_5040516467" description="WAP domain-containing protein" evidence="1">
    <location>
        <begin position="20"/>
        <end position="201"/>
    </location>
</feature>
<name>A0A9P1IA52_9PELO</name>
<gene>
    <name evidence="2" type="ORF">CAMP_LOCUS3957</name>
</gene>
<keyword evidence="3" id="KW-1185">Reference proteome</keyword>
<organism evidence="2 3">
    <name type="scientific">Caenorhabditis angaria</name>
    <dbReference type="NCBI Taxonomy" id="860376"/>
    <lineage>
        <taxon>Eukaryota</taxon>
        <taxon>Metazoa</taxon>
        <taxon>Ecdysozoa</taxon>
        <taxon>Nematoda</taxon>
        <taxon>Chromadorea</taxon>
        <taxon>Rhabditida</taxon>
        <taxon>Rhabditina</taxon>
        <taxon>Rhabditomorpha</taxon>
        <taxon>Rhabditoidea</taxon>
        <taxon>Rhabditidae</taxon>
        <taxon>Peloderinae</taxon>
        <taxon>Caenorhabditis</taxon>
    </lineage>
</organism>
<proteinExistence type="predicted"/>
<evidence type="ECO:0000313" key="3">
    <source>
        <dbReference type="Proteomes" id="UP001152747"/>
    </source>
</evidence>
<keyword evidence="1" id="KW-0732">Signal</keyword>
<accession>A0A9P1IA52</accession>
<dbReference type="PANTHER" id="PTHR36938">
    <property type="entry name" value="PROTEIN CBG26935"/>
    <property type="match status" value="1"/>
</dbReference>
<dbReference type="PANTHER" id="PTHR36938:SF1">
    <property type="entry name" value="WAP DOMAIN-CONTAINING PROTEIN"/>
    <property type="match status" value="1"/>
</dbReference>
<evidence type="ECO:0000313" key="2">
    <source>
        <dbReference type="EMBL" id="CAI5441320.1"/>
    </source>
</evidence>
<evidence type="ECO:0000256" key="1">
    <source>
        <dbReference type="SAM" id="SignalP"/>
    </source>
</evidence>
<feature type="signal peptide" evidence="1">
    <location>
        <begin position="1"/>
        <end position="19"/>
    </location>
</feature>